<protein>
    <recommendedName>
        <fullName evidence="6">Transmembrane protein</fullName>
    </recommendedName>
</protein>
<evidence type="ECO:0000256" key="1">
    <source>
        <dbReference type="SAM" id="Phobius"/>
    </source>
</evidence>
<evidence type="ECO:0008006" key="6">
    <source>
        <dbReference type="Google" id="ProtNLM"/>
    </source>
</evidence>
<dbReference type="Proteomes" id="UP000650582">
    <property type="component" value="Unassembled WGS sequence"/>
</dbReference>
<reference evidence="4" key="1">
    <citation type="submission" date="2020-05" db="EMBL/GenBank/DDBJ databases">
        <title>Evolutionary and genomic comparisons of hybrid uninucleate and nonhybrid Rhizoctonia fungi.</title>
        <authorList>
            <person name="Li C."/>
            <person name="Chen X."/>
        </authorList>
    </citation>
    <scope>NUCLEOTIDE SEQUENCE</scope>
    <source>
        <strain evidence="4">AG-1 IA</strain>
    </source>
</reference>
<evidence type="ECO:0000313" key="4">
    <source>
        <dbReference type="EMBL" id="QRW16687.1"/>
    </source>
</evidence>
<keyword evidence="2" id="KW-0732">Signal</keyword>
<evidence type="ECO:0000256" key="2">
    <source>
        <dbReference type="SAM" id="SignalP"/>
    </source>
</evidence>
<evidence type="ECO:0000313" key="5">
    <source>
        <dbReference type="Proteomes" id="UP000650582"/>
    </source>
</evidence>
<evidence type="ECO:0000313" key="3">
    <source>
        <dbReference type="EMBL" id="KAF8677684.1"/>
    </source>
</evidence>
<gene>
    <name evidence="4" type="ORF">RhiXN_04689</name>
    <name evidence="3" type="ORF">RHS04_06170</name>
</gene>
<dbReference type="GeneID" id="67026968"/>
<feature type="transmembrane region" description="Helical" evidence="1">
    <location>
        <begin position="107"/>
        <end position="134"/>
    </location>
</feature>
<dbReference type="KEGG" id="rsx:RhiXN_04689"/>
<sequence>MLAFTRLTSILLFVLSLGFLVSALPTTESKALAARHASDDLLGLIVDLKAKVDVDVKAIVAVDVVADLAVKLEVLVADVTACAQAVLAIGANIDIDASVKAQVVLQVAAIISVIVKLCVDLVAKFGLLVVIGLLVKIDVCLHLLLVNLQVCVVGIISLIVDAVVKLGLSLDVFASVHLGLCINLLGLVGISL</sequence>
<accession>A0A8H7H7B4</accession>
<dbReference type="EMBL" id="JACYCC010000040">
    <property type="protein sequence ID" value="KAF8677684.1"/>
    <property type="molecule type" value="Genomic_DNA"/>
</dbReference>
<dbReference type="AlphaFoldDB" id="A0A8H7H7B4"/>
<keyword evidence="1" id="KW-1133">Transmembrane helix</keyword>
<reference evidence="3" key="2">
    <citation type="submission" date="2020-09" db="EMBL/GenBank/DDBJ databases">
        <title>Comparative genome analyses of four rice-infecting Rhizoctonia solani isolates reveal extensive enrichment of homogalacturonan modification genes.</title>
        <authorList>
            <person name="Lee D.-Y."/>
            <person name="Jeon J."/>
            <person name="Kim K.-T."/>
            <person name="Cheong K."/>
            <person name="Song H."/>
            <person name="Choi G."/>
            <person name="Ko J."/>
            <person name="Opiyo S.O."/>
            <person name="Zuo S."/>
            <person name="Madhav S."/>
            <person name="Lee Y.-H."/>
            <person name="Wang G.-L."/>
        </authorList>
    </citation>
    <scope>NUCLEOTIDE SEQUENCE</scope>
    <source>
        <strain evidence="3">AG1-IA YN-7</strain>
    </source>
</reference>
<keyword evidence="1" id="KW-0812">Transmembrane</keyword>
<feature type="transmembrane region" description="Helical" evidence="1">
    <location>
        <begin position="172"/>
        <end position="190"/>
    </location>
</feature>
<feature type="transmembrane region" description="Helical" evidence="1">
    <location>
        <begin position="141"/>
        <end position="160"/>
    </location>
</feature>
<dbReference type="EMBL" id="CP059659">
    <property type="protein sequence ID" value="QRW16687.1"/>
    <property type="molecule type" value="Genomic_DNA"/>
</dbReference>
<organism evidence="3 5">
    <name type="scientific">Rhizoctonia solani</name>
    <dbReference type="NCBI Taxonomy" id="456999"/>
    <lineage>
        <taxon>Eukaryota</taxon>
        <taxon>Fungi</taxon>
        <taxon>Dikarya</taxon>
        <taxon>Basidiomycota</taxon>
        <taxon>Agaricomycotina</taxon>
        <taxon>Agaricomycetes</taxon>
        <taxon>Cantharellales</taxon>
        <taxon>Ceratobasidiaceae</taxon>
        <taxon>Rhizoctonia</taxon>
    </lineage>
</organism>
<feature type="signal peptide" evidence="2">
    <location>
        <begin position="1"/>
        <end position="23"/>
    </location>
</feature>
<name>A0A8H7H7B4_9AGAM</name>
<feature type="chain" id="PRO_5036266972" description="Transmembrane protein" evidence="2">
    <location>
        <begin position="24"/>
        <end position="192"/>
    </location>
</feature>
<dbReference type="RefSeq" id="XP_043176924.1">
    <property type="nucleotide sequence ID" value="XM_043324505.1"/>
</dbReference>
<dbReference type="Proteomes" id="UP000650533">
    <property type="component" value="Chromosome 2"/>
</dbReference>
<keyword evidence="1" id="KW-0472">Membrane</keyword>
<proteinExistence type="predicted"/>